<accession>A0A0C2JSC0</accession>
<evidence type="ECO:0000313" key="1">
    <source>
        <dbReference type="EMBL" id="KII72343.1"/>
    </source>
</evidence>
<dbReference type="Proteomes" id="UP000031668">
    <property type="component" value="Unassembled WGS sequence"/>
</dbReference>
<evidence type="ECO:0000313" key="2">
    <source>
        <dbReference type="Proteomes" id="UP000031668"/>
    </source>
</evidence>
<gene>
    <name evidence="1" type="ORF">RF11_15397</name>
</gene>
<proteinExistence type="predicted"/>
<sequence length="121" mass="14616">MQQPLTDVAEQFRLLFTVNMNERLTNREIYMNNFFSEEAYFYNDGYVNKQNWRIWGFESPNLAIKRNDASPYIKIVVDFIEEYFLEKVIALYYKKIDGTWLDVLFIGFKPMCFIYVGICER</sequence>
<reference evidence="1 2" key="1">
    <citation type="journal article" date="2014" name="Genome Biol. Evol.">
        <title>The genome of the myxosporean Thelohanellus kitauei shows adaptations to nutrient acquisition within its fish host.</title>
        <authorList>
            <person name="Yang Y."/>
            <person name="Xiong J."/>
            <person name="Zhou Z."/>
            <person name="Huo F."/>
            <person name="Miao W."/>
            <person name="Ran C."/>
            <person name="Liu Y."/>
            <person name="Zhang J."/>
            <person name="Feng J."/>
            <person name="Wang M."/>
            <person name="Wang M."/>
            <person name="Wang L."/>
            <person name="Yao B."/>
        </authorList>
    </citation>
    <scope>NUCLEOTIDE SEQUENCE [LARGE SCALE GENOMIC DNA]</scope>
    <source>
        <strain evidence="1">Wuqing</strain>
    </source>
</reference>
<protein>
    <submittedName>
        <fullName evidence="1">Uncharacterized protein</fullName>
    </submittedName>
</protein>
<dbReference type="OrthoDB" id="10045385at2759"/>
<comment type="caution">
    <text evidence="1">The sequence shown here is derived from an EMBL/GenBank/DDBJ whole genome shotgun (WGS) entry which is preliminary data.</text>
</comment>
<keyword evidence="2" id="KW-1185">Reference proteome</keyword>
<dbReference type="EMBL" id="JWZT01001269">
    <property type="protein sequence ID" value="KII72343.1"/>
    <property type="molecule type" value="Genomic_DNA"/>
</dbReference>
<dbReference type="AlphaFoldDB" id="A0A0C2JSC0"/>
<organism evidence="1 2">
    <name type="scientific">Thelohanellus kitauei</name>
    <name type="common">Myxosporean</name>
    <dbReference type="NCBI Taxonomy" id="669202"/>
    <lineage>
        <taxon>Eukaryota</taxon>
        <taxon>Metazoa</taxon>
        <taxon>Cnidaria</taxon>
        <taxon>Myxozoa</taxon>
        <taxon>Myxosporea</taxon>
        <taxon>Bivalvulida</taxon>
        <taxon>Platysporina</taxon>
        <taxon>Myxobolidae</taxon>
        <taxon>Thelohanellus</taxon>
    </lineage>
</organism>
<name>A0A0C2JSC0_THEKT</name>